<dbReference type="InterPro" id="IPR011009">
    <property type="entry name" value="Kinase-like_dom_sf"/>
</dbReference>
<feature type="transmembrane region" description="Helical" evidence="7">
    <location>
        <begin position="315"/>
        <end position="337"/>
    </location>
</feature>
<dbReference type="RefSeq" id="WP_344444403.1">
    <property type="nucleotide sequence ID" value="NZ_BAAALF010000111.1"/>
</dbReference>
<dbReference type="InterPro" id="IPR017441">
    <property type="entry name" value="Protein_kinase_ATP_BS"/>
</dbReference>
<dbReference type="PANTHER" id="PTHR43289">
    <property type="entry name" value="MITOGEN-ACTIVATED PROTEIN KINASE KINASE KINASE 20-RELATED"/>
    <property type="match status" value="1"/>
</dbReference>
<dbReference type="EMBL" id="BAAALF010000111">
    <property type="protein sequence ID" value="GAA1254896.1"/>
    <property type="molecule type" value="Genomic_DNA"/>
</dbReference>
<evidence type="ECO:0000313" key="9">
    <source>
        <dbReference type="EMBL" id="GAA1254896.1"/>
    </source>
</evidence>
<keyword evidence="7" id="KW-0472">Membrane</keyword>
<gene>
    <name evidence="9" type="ORF">GCM10009665_51900</name>
</gene>
<keyword evidence="2 5" id="KW-0547">Nucleotide-binding</keyword>
<evidence type="ECO:0000259" key="8">
    <source>
        <dbReference type="PROSITE" id="PS50011"/>
    </source>
</evidence>
<comment type="caution">
    <text evidence="9">The sequence shown here is derived from an EMBL/GenBank/DDBJ whole genome shotgun (WGS) entry which is preliminary data.</text>
</comment>
<dbReference type="InterPro" id="IPR000719">
    <property type="entry name" value="Prot_kinase_dom"/>
</dbReference>
<feature type="compositionally biased region" description="Low complexity" evidence="6">
    <location>
        <begin position="296"/>
        <end position="306"/>
    </location>
</feature>
<dbReference type="Proteomes" id="UP001500037">
    <property type="component" value="Unassembled WGS sequence"/>
</dbReference>
<evidence type="ECO:0000256" key="4">
    <source>
        <dbReference type="ARBA" id="ARBA00022840"/>
    </source>
</evidence>
<keyword evidence="7" id="KW-0812">Transmembrane</keyword>
<evidence type="ECO:0000256" key="7">
    <source>
        <dbReference type="SAM" id="Phobius"/>
    </source>
</evidence>
<keyword evidence="10" id="KW-1185">Reference proteome</keyword>
<evidence type="ECO:0000256" key="3">
    <source>
        <dbReference type="ARBA" id="ARBA00022777"/>
    </source>
</evidence>
<feature type="domain" description="Protein kinase" evidence="8">
    <location>
        <begin position="15"/>
        <end position="271"/>
    </location>
</feature>
<reference evidence="10" key="1">
    <citation type="journal article" date="2019" name="Int. J. Syst. Evol. Microbiol.">
        <title>The Global Catalogue of Microorganisms (GCM) 10K type strain sequencing project: providing services to taxonomists for standard genome sequencing and annotation.</title>
        <authorList>
            <consortium name="The Broad Institute Genomics Platform"/>
            <consortium name="The Broad Institute Genome Sequencing Center for Infectious Disease"/>
            <person name="Wu L."/>
            <person name="Ma J."/>
        </authorList>
    </citation>
    <scope>NUCLEOTIDE SEQUENCE [LARGE SCALE GENOMIC DNA]</scope>
    <source>
        <strain evidence="10">JCM 13004</strain>
    </source>
</reference>
<keyword evidence="3" id="KW-0418">Kinase</keyword>
<keyword evidence="7" id="KW-1133">Transmembrane helix</keyword>
<dbReference type="CDD" id="cd14014">
    <property type="entry name" value="STKc_PknB_like"/>
    <property type="match status" value="1"/>
</dbReference>
<evidence type="ECO:0000256" key="1">
    <source>
        <dbReference type="ARBA" id="ARBA00022679"/>
    </source>
</evidence>
<dbReference type="PROSITE" id="PS50011">
    <property type="entry name" value="PROTEIN_KINASE_DOM"/>
    <property type="match status" value="1"/>
</dbReference>
<dbReference type="SMART" id="SM00220">
    <property type="entry name" value="S_TKc"/>
    <property type="match status" value="1"/>
</dbReference>
<organism evidence="9 10">
    <name type="scientific">Kitasatospora nipponensis</name>
    <dbReference type="NCBI Taxonomy" id="258049"/>
    <lineage>
        <taxon>Bacteria</taxon>
        <taxon>Bacillati</taxon>
        <taxon>Actinomycetota</taxon>
        <taxon>Actinomycetes</taxon>
        <taxon>Kitasatosporales</taxon>
        <taxon>Streptomycetaceae</taxon>
        <taxon>Kitasatospora</taxon>
    </lineage>
</organism>
<dbReference type="PANTHER" id="PTHR43289:SF34">
    <property type="entry name" value="SERINE_THREONINE-PROTEIN KINASE YBDM-RELATED"/>
    <property type="match status" value="1"/>
</dbReference>
<dbReference type="PROSITE" id="PS00108">
    <property type="entry name" value="PROTEIN_KINASE_ST"/>
    <property type="match status" value="1"/>
</dbReference>
<name>A0ABP4H9F9_9ACTN</name>
<dbReference type="Pfam" id="PF00069">
    <property type="entry name" value="Pkinase"/>
    <property type="match status" value="1"/>
</dbReference>
<sequence>MDPLGPGDPRQIGPYELLKRLGRGGMGQVYLGRSPGGRLVAVKMVNPDLAHDPDFRRRFAQEVAAARKVGGFYTAQVVDANPDADPPWSVAAYIPGPTLHQAVQRLGPLPHTALRVLGSGLAEGLSAVHAAGLVHRDLKPGNVIVADDGPRVIDFGIAAALDAAQHTTTLIGTPGYMSPEHARGQNTGPASDVFAFACVLIFAATGRHPYGEGRPEVILYRTLHEKPNLTDVPADLVPFLTRCLALDPEERPDVLEAVRLLAVSADDTRWLPAGVNALITEHRNATLALPDPTGAPPAGEVAAPRPGRGPRRRRLLVGVTALAVAAVGVSVAAWSLYPRAHATPGSTRSPGAGTGPPIAARWSGQPCDVIDNTLISQFALTTVGTPGGSSTAGVPVDTCTWRSGPPTVHGADITLAYSHTAIQLLPHRKAAAHQDGDLEAYDDVNSESCEVDWTVRTGYAAVLYSVPPNVIGGGGCATPQRFAQSLAAKMDG</sequence>
<evidence type="ECO:0000256" key="6">
    <source>
        <dbReference type="SAM" id="MobiDB-lite"/>
    </source>
</evidence>
<keyword evidence="1" id="KW-0808">Transferase</keyword>
<protein>
    <recommendedName>
        <fullName evidence="8">Protein kinase domain-containing protein</fullName>
    </recommendedName>
</protein>
<feature type="binding site" evidence="5">
    <location>
        <position position="43"/>
    </location>
    <ligand>
        <name>ATP</name>
        <dbReference type="ChEBI" id="CHEBI:30616"/>
    </ligand>
</feature>
<evidence type="ECO:0000313" key="10">
    <source>
        <dbReference type="Proteomes" id="UP001500037"/>
    </source>
</evidence>
<dbReference type="InterPro" id="IPR008271">
    <property type="entry name" value="Ser/Thr_kinase_AS"/>
</dbReference>
<dbReference type="Gene3D" id="3.30.200.20">
    <property type="entry name" value="Phosphorylase Kinase, domain 1"/>
    <property type="match status" value="1"/>
</dbReference>
<evidence type="ECO:0000256" key="5">
    <source>
        <dbReference type="PROSITE-ProRule" id="PRU10141"/>
    </source>
</evidence>
<feature type="region of interest" description="Disordered" evidence="6">
    <location>
        <begin position="288"/>
        <end position="310"/>
    </location>
</feature>
<keyword evidence="4 5" id="KW-0067">ATP-binding</keyword>
<dbReference type="PROSITE" id="PS00107">
    <property type="entry name" value="PROTEIN_KINASE_ATP"/>
    <property type="match status" value="1"/>
</dbReference>
<dbReference type="Gene3D" id="1.10.510.10">
    <property type="entry name" value="Transferase(Phosphotransferase) domain 1"/>
    <property type="match status" value="1"/>
</dbReference>
<dbReference type="SUPFAM" id="SSF56112">
    <property type="entry name" value="Protein kinase-like (PK-like)"/>
    <property type="match status" value="1"/>
</dbReference>
<evidence type="ECO:0000256" key="2">
    <source>
        <dbReference type="ARBA" id="ARBA00022741"/>
    </source>
</evidence>
<accession>A0ABP4H9F9</accession>
<proteinExistence type="predicted"/>